<evidence type="ECO:0000313" key="2">
    <source>
        <dbReference type="Proteomes" id="UP001589775"/>
    </source>
</evidence>
<dbReference type="SUPFAM" id="SSF109604">
    <property type="entry name" value="HD-domain/PDEase-like"/>
    <property type="match status" value="1"/>
</dbReference>
<gene>
    <name evidence="1" type="ORF">ACFFJ6_24425</name>
</gene>
<keyword evidence="2" id="KW-1185">Reference proteome</keyword>
<protein>
    <submittedName>
        <fullName evidence="1">Phosphohydrolase</fullName>
    </submittedName>
</protein>
<proteinExistence type="predicted"/>
<dbReference type="RefSeq" id="WP_378392842.1">
    <property type="nucleotide sequence ID" value="NZ_JBHLWM010000012.1"/>
</dbReference>
<comment type="caution">
    <text evidence="1">The sequence shown here is derived from an EMBL/GenBank/DDBJ whole genome shotgun (WGS) entry which is preliminary data.</text>
</comment>
<evidence type="ECO:0000313" key="1">
    <source>
        <dbReference type="EMBL" id="MFC0243651.1"/>
    </source>
</evidence>
<dbReference type="Gene3D" id="1.10.3210.10">
    <property type="entry name" value="Hypothetical protein af1432"/>
    <property type="match status" value="1"/>
</dbReference>
<organism evidence="1 2">
    <name type="scientific">Rhodopseudomonas telluris</name>
    <dbReference type="NCBI Taxonomy" id="644215"/>
    <lineage>
        <taxon>Bacteria</taxon>
        <taxon>Pseudomonadati</taxon>
        <taxon>Pseudomonadota</taxon>
        <taxon>Alphaproteobacteria</taxon>
        <taxon>Hyphomicrobiales</taxon>
        <taxon>Nitrobacteraceae</taxon>
        <taxon>Rhodopseudomonas</taxon>
    </lineage>
</organism>
<reference evidence="1 2" key="1">
    <citation type="submission" date="2024-09" db="EMBL/GenBank/DDBJ databases">
        <authorList>
            <person name="Sun Q."/>
            <person name="Mori K."/>
        </authorList>
    </citation>
    <scope>NUCLEOTIDE SEQUENCE [LARGE SCALE GENOMIC DNA]</scope>
    <source>
        <strain evidence="1 2">KCTC 23279</strain>
    </source>
</reference>
<sequence length="185" mass="20633">MSQLASSDHRLGDWLQTYSGRPFWPLDPRSEDVEIQTIAHALSLQCRYGGHCIRFYSVAEHSVLLSEVAPPPYRLAALLHDAAEAYMVDVPRPLKLMLNGYAEAEDAILAVIGKTFGVTPDEFAAVREIDKAILGDEVAQNLAPSHKPWSYIGRPLGVRLHCWSPVEAEQQFLHAFDQLTKPISK</sequence>
<name>A0ABV6F0M0_9BRAD</name>
<dbReference type="EMBL" id="JBHLWM010000012">
    <property type="protein sequence ID" value="MFC0243651.1"/>
    <property type="molecule type" value="Genomic_DNA"/>
</dbReference>
<accession>A0ABV6F0M0</accession>
<dbReference type="Proteomes" id="UP001589775">
    <property type="component" value="Unassembled WGS sequence"/>
</dbReference>